<dbReference type="Gene3D" id="2.30.30.40">
    <property type="entry name" value="SH3 Domains"/>
    <property type="match status" value="1"/>
</dbReference>
<name>A0A8J6TV95_9BACT</name>
<dbReference type="AlphaFoldDB" id="A0A8J6TV95"/>
<feature type="domain" description="SH3b" evidence="1">
    <location>
        <begin position="56"/>
        <end position="119"/>
    </location>
</feature>
<protein>
    <submittedName>
        <fullName evidence="2">DUF1566 domain-containing protein</fullName>
    </submittedName>
</protein>
<dbReference type="InterPro" id="IPR011460">
    <property type="entry name" value="Lcl_C"/>
</dbReference>
<accession>A0A8J6TV95</accession>
<gene>
    <name evidence="2" type="ORF">H8D96_15945</name>
</gene>
<reference evidence="2 3" key="1">
    <citation type="submission" date="2020-08" db="EMBL/GenBank/DDBJ databases">
        <title>Bridging the membrane lipid divide: bacteria of the FCB group superphylum have the potential to synthesize archaeal ether lipids.</title>
        <authorList>
            <person name="Villanueva L."/>
            <person name="Von Meijenfeldt F.A.B."/>
            <person name="Westbye A.B."/>
            <person name="Yadav S."/>
            <person name="Hopmans E.C."/>
            <person name="Dutilh B.E."/>
            <person name="Sinninghe Damste J.S."/>
        </authorList>
    </citation>
    <scope>NUCLEOTIDE SEQUENCE [LARGE SCALE GENOMIC DNA]</scope>
    <source>
        <strain evidence="2">NIOZ-UU17</strain>
    </source>
</reference>
<dbReference type="SMART" id="SM00287">
    <property type="entry name" value="SH3b"/>
    <property type="match status" value="1"/>
</dbReference>
<dbReference type="EMBL" id="JACNIG010000295">
    <property type="protein sequence ID" value="MBC8433402.1"/>
    <property type="molecule type" value="Genomic_DNA"/>
</dbReference>
<proteinExistence type="predicted"/>
<dbReference type="InterPro" id="IPR003646">
    <property type="entry name" value="SH3-like_bac-type"/>
</dbReference>
<dbReference type="Pfam" id="PF07603">
    <property type="entry name" value="Lcl_C"/>
    <property type="match status" value="2"/>
</dbReference>
<dbReference type="Proteomes" id="UP000605201">
    <property type="component" value="Unassembled WGS sequence"/>
</dbReference>
<evidence type="ECO:0000313" key="2">
    <source>
        <dbReference type="EMBL" id="MBC8433402.1"/>
    </source>
</evidence>
<sequence>MHEIVSKRIIKMFMILILSCLLVVFFFRTRDNCSATDNVEKIQDLTKRLSATTEPKKIVLINAPGVNIRKGPDLKSDIIGTIIKKGAIVEVIDRNGTWYKIRIGGIEGWAYRGYLTLRESIDEPKQKQLSKIETIKIIGDDGWFVAYNNGVVKDKRTGLEWYAGHDRDTNWHEAKRWVKNLNVAGGGWRMPTIKELKTLYQEGTGTHNMPPLLKTTGWWVWSAETEGSLALSFYIYAGFEGLYTREDSVSSRGLAVRLRPKAIDEPNKNQLSNVETTKVIGKDRWFVDHDNGVVYDKETGLEWYAGPDIDTSWYKAESWVKNLTVDGGGWRMPTKKELKSLYNKGAGQRNMTPLLKTTGWWVWSGETTGSSSAWGFYFIHGSEFLYSRDSHYYGERGFAVRLRR</sequence>
<evidence type="ECO:0000259" key="1">
    <source>
        <dbReference type="PROSITE" id="PS51781"/>
    </source>
</evidence>
<evidence type="ECO:0000313" key="3">
    <source>
        <dbReference type="Proteomes" id="UP000605201"/>
    </source>
</evidence>
<organism evidence="2 3">
    <name type="scientific">Candidatus Desulfatibia vada</name>
    <dbReference type="NCBI Taxonomy" id="2841696"/>
    <lineage>
        <taxon>Bacteria</taxon>
        <taxon>Pseudomonadati</taxon>
        <taxon>Thermodesulfobacteriota</taxon>
        <taxon>Desulfobacteria</taxon>
        <taxon>Desulfobacterales</taxon>
        <taxon>Desulfobacterales incertae sedis</taxon>
        <taxon>Candidatus Desulfatibia</taxon>
    </lineage>
</organism>
<dbReference type="PROSITE" id="PS51781">
    <property type="entry name" value="SH3B"/>
    <property type="match status" value="1"/>
</dbReference>
<comment type="caution">
    <text evidence="2">The sequence shown here is derived from an EMBL/GenBank/DDBJ whole genome shotgun (WGS) entry which is preliminary data.</text>
</comment>
<dbReference type="Pfam" id="PF08239">
    <property type="entry name" value="SH3_3"/>
    <property type="match status" value="1"/>
</dbReference>